<dbReference type="Gene3D" id="3.40.30.10">
    <property type="entry name" value="Glutaredoxin"/>
    <property type="match status" value="1"/>
</dbReference>
<gene>
    <name evidence="3" type="ORF">BLL42_18735</name>
</gene>
<protein>
    <submittedName>
        <fullName evidence="3">Cytochrome C biogenesis protein</fullName>
    </submittedName>
</protein>
<feature type="transmembrane region" description="Helical" evidence="1">
    <location>
        <begin position="6"/>
        <end position="28"/>
    </location>
</feature>
<organism evidence="3 4">
    <name type="scientific">Pseudomonas frederiksbergensis</name>
    <dbReference type="NCBI Taxonomy" id="104087"/>
    <lineage>
        <taxon>Bacteria</taxon>
        <taxon>Pseudomonadati</taxon>
        <taxon>Pseudomonadota</taxon>
        <taxon>Gammaproteobacteria</taxon>
        <taxon>Pseudomonadales</taxon>
        <taxon>Pseudomonadaceae</taxon>
        <taxon>Pseudomonas</taxon>
    </lineage>
</organism>
<dbReference type="PROSITE" id="PS51352">
    <property type="entry name" value="THIOREDOXIN_2"/>
    <property type="match status" value="1"/>
</dbReference>
<dbReference type="PANTHER" id="PTHR42852">
    <property type="entry name" value="THIOL:DISULFIDE INTERCHANGE PROTEIN DSBE"/>
    <property type="match status" value="1"/>
</dbReference>
<dbReference type="PANTHER" id="PTHR42852:SF13">
    <property type="entry name" value="PROTEIN DIPZ"/>
    <property type="match status" value="1"/>
</dbReference>
<feature type="transmembrane region" description="Helical" evidence="1">
    <location>
        <begin position="40"/>
        <end position="64"/>
    </location>
</feature>
<dbReference type="Pfam" id="PF08534">
    <property type="entry name" value="Redoxin"/>
    <property type="match status" value="1"/>
</dbReference>
<evidence type="ECO:0000256" key="1">
    <source>
        <dbReference type="SAM" id="Phobius"/>
    </source>
</evidence>
<dbReference type="RefSeq" id="WP_071553471.1">
    <property type="nucleotide sequence ID" value="NZ_CP017886.1"/>
</dbReference>
<dbReference type="AlphaFoldDB" id="A0A1J0ENG0"/>
<reference evidence="4" key="1">
    <citation type="submission" date="2016-10" db="EMBL/GenBank/DDBJ databases">
        <title>Pseudomonas frederiksbergensis ERGS4:02 complete genome.</title>
        <authorList>
            <person name="Kumar R."/>
            <person name="Acharya V."/>
            <person name="Singh D."/>
        </authorList>
    </citation>
    <scope>NUCLEOTIDE SEQUENCE [LARGE SCALE GENOMIC DNA]</scope>
    <source>
        <strain evidence="4">ERGS4:02</strain>
    </source>
</reference>
<evidence type="ECO:0000313" key="4">
    <source>
        <dbReference type="Proteomes" id="UP000182567"/>
    </source>
</evidence>
<accession>A0A1J0ENG0</accession>
<dbReference type="GO" id="GO:0016491">
    <property type="term" value="F:oxidoreductase activity"/>
    <property type="evidence" value="ECO:0007669"/>
    <property type="project" value="InterPro"/>
</dbReference>
<feature type="domain" description="Thioredoxin" evidence="2">
    <location>
        <begin position="275"/>
        <end position="427"/>
    </location>
</feature>
<dbReference type="InterPro" id="IPR013766">
    <property type="entry name" value="Thioredoxin_domain"/>
</dbReference>
<dbReference type="InterPro" id="IPR036249">
    <property type="entry name" value="Thioredoxin-like_sf"/>
</dbReference>
<dbReference type="InterPro" id="IPR041017">
    <property type="entry name" value="Thioredoxin_10"/>
</dbReference>
<keyword evidence="1" id="KW-1133">Transmembrane helix</keyword>
<name>A0A1J0ENG0_9PSED</name>
<dbReference type="Gene3D" id="2.60.120.260">
    <property type="entry name" value="Galactose-binding domain-like"/>
    <property type="match status" value="1"/>
</dbReference>
<feature type="transmembrane region" description="Helical" evidence="1">
    <location>
        <begin position="122"/>
        <end position="148"/>
    </location>
</feature>
<feature type="transmembrane region" description="Helical" evidence="1">
    <location>
        <begin position="160"/>
        <end position="182"/>
    </location>
</feature>
<keyword evidence="1" id="KW-0472">Membrane</keyword>
<evidence type="ECO:0000313" key="3">
    <source>
        <dbReference type="EMBL" id="APC17666.1"/>
    </source>
</evidence>
<dbReference type="CDD" id="cd03012">
    <property type="entry name" value="TlpA_like_DipZ_like"/>
    <property type="match status" value="1"/>
</dbReference>
<dbReference type="SUPFAM" id="SSF52833">
    <property type="entry name" value="Thioredoxin-like"/>
    <property type="match status" value="1"/>
</dbReference>
<dbReference type="InterPro" id="IPR013740">
    <property type="entry name" value="Redoxin"/>
</dbReference>
<keyword evidence="1" id="KW-0812">Transmembrane</keyword>
<dbReference type="Proteomes" id="UP000182567">
    <property type="component" value="Chromosome"/>
</dbReference>
<sequence>MWLLVLAYLGGVLTIVSPCILPVLPFVFARTGQPFIKSGLPLLAGMALTFALVASLAAVGGGWVVQLNQYGRWLALLFVALFGLTLLLPQLAERLTRPLVAAGSRLSEVAGADARPRPGASFLIGVATGLLWAPCAGPILGLVLTGAALQGASIGTTLLLLAYALGAATSLAVALLLGGKVFAAMKRSIGAGEWLRRGLGAAMLAGVAAIALGLDTGILARVSTASTGGLEQALVGRLAGKSPANSGAMMAQIPPSADDQSGSGMMAAGGAMKMAANGPATLPVEGNLPPLEGAVQWLNSPPLSAQALKGKVVLVDFWTYSCINCLRTLPYVKAWAEKYRDQGLVVIGVHAPEFAFERDVGNVTKAMKDLGINYPVAIDNDYKIWRAFNNEYWPAHYFADAQGRIRYHHFGEGDYVESERVIQQLLREAGAAKVADGLIDASAQGVQRAPDMNEVRSPETYVGYQRSEHFVPEASLAPDKVAAYSAPATLGLNDWTLDGQWNVGSERATSAAPASRIVYRFHARDLHLVLGPGADGKAVRFKVMIDGKAPGDAHGTDVAPDGSGNVSEQRLYQLVRQPGDVADRTFSIEFLDPGVSAYAFTFG</sequence>
<evidence type="ECO:0000259" key="2">
    <source>
        <dbReference type="PROSITE" id="PS51352"/>
    </source>
</evidence>
<dbReference type="InterPro" id="IPR050553">
    <property type="entry name" value="Thioredoxin_ResA/DsbE_sf"/>
</dbReference>
<dbReference type="EMBL" id="CP017886">
    <property type="protein sequence ID" value="APC17666.1"/>
    <property type="molecule type" value="Genomic_DNA"/>
</dbReference>
<dbReference type="GeneID" id="46910312"/>
<feature type="transmembrane region" description="Helical" evidence="1">
    <location>
        <begin position="70"/>
        <end position="88"/>
    </location>
</feature>
<dbReference type="Pfam" id="PF17991">
    <property type="entry name" value="Thioredoxin_10"/>
    <property type="match status" value="1"/>
</dbReference>
<dbReference type="OrthoDB" id="9811352at2"/>
<proteinExistence type="predicted"/>